<dbReference type="Gene3D" id="3.80.20.20">
    <property type="entry name" value="Receptor L-domain"/>
    <property type="match status" value="1"/>
</dbReference>
<reference evidence="4 5" key="1">
    <citation type="journal article" date="1998" name="Science">
        <title>Genome sequence of the nematode C. elegans: a platform for investigating biology.</title>
        <authorList>
            <consortium name="The C. elegans sequencing consortium"/>
            <person name="Sulson J.E."/>
            <person name="Waterston R."/>
        </authorList>
    </citation>
    <scope>NUCLEOTIDE SEQUENCE [LARGE SCALE GENOMIC DNA]</scope>
    <source>
        <strain evidence="4 5">Bristol N2</strain>
    </source>
</reference>
<dbReference type="PaxDb" id="6239-F28H7.6"/>
<organism evidence="4 5">
    <name type="scientific">Caenorhabditis elegans</name>
    <dbReference type="NCBI Taxonomy" id="6239"/>
    <lineage>
        <taxon>Eukaryota</taxon>
        <taxon>Metazoa</taxon>
        <taxon>Ecdysozoa</taxon>
        <taxon>Nematoda</taxon>
        <taxon>Chromadorea</taxon>
        <taxon>Rhabditida</taxon>
        <taxon>Rhabditina</taxon>
        <taxon>Rhabditomorpha</taxon>
        <taxon>Rhabditoidea</taxon>
        <taxon>Rhabditidae</taxon>
        <taxon>Peloderinae</taxon>
        <taxon>Caenorhabditis</taxon>
    </lineage>
</organism>
<dbReference type="InParanoid" id="Q19893"/>
<evidence type="ECO:0000313" key="6">
    <source>
        <dbReference type="WormBase" id="F28H7.6"/>
    </source>
</evidence>
<name>Q19893_CAEEL</name>
<keyword evidence="1" id="KW-0472">Membrane</keyword>
<dbReference type="eggNOG" id="ENOG502TH36">
    <property type="taxonomic scope" value="Eukaryota"/>
</dbReference>
<dbReference type="SUPFAM" id="SSF52058">
    <property type="entry name" value="L domain-like"/>
    <property type="match status" value="1"/>
</dbReference>
<accession>Q19893</accession>
<dbReference type="Pfam" id="PF01030">
    <property type="entry name" value="Recep_L_domain"/>
    <property type="match status" value="1"/>
</dbReference>
<dbReference type="InterPro" id="IPR000494">
    <property type="entry name" value="Rcpt_L-dom"/>
</dbReference>
<dbReference type="GO" id="GO:0036498">
    <property type="term" value="P:IRE1-mediated unfolded protein response"/>
    <property type="evidence" value="ECO:0007007"/>
    <property type="project" value="WormBase"/>
</dbReference>
<dbReference type="KEGG" id="cel:CELE_F28H7.6"/>
<feature type="domain" description="Receptor L-domain" evidence="3">
    <location>
        <begin position="343"/>
        <end position="445"/>
    </location>
</feature>
<feature type="chain" id="PRO_5004187208" evidence="2">
    <location>
        <begin position="21"/>
        <end position="525"/>
    </location>
</feature>
<dbReference type="FunCoup" id="Q19893">
    <property type="interactions" value="328"/>
</dbReference>
<dbReference type="PIR" id="T21527">
    <property type="entry name" value="T21527"/>
</dbReference>
<evidence type="ECO:0000313" key="4">
    <source>
        <dbReference type="EMBL" id="CAA96638.1"/>
    </source>
</evidence>
<sequence>MLKIYVFFLTLCQILHKIETFEENTEFDVHVETLVNTKNGGDPSFLTKFVNDKGIPQGLKGENYINPSFCSNIDDQVLTDEKYSNCTILQSKNGSVLKLNFWTNFDTFKFGVNLLELKNVTLELVYQTELTYLYFTAFRKCEDCLFNFTKNPSLVGLRFWNLAHDPNLENVPAKHRPKLYIRGNSRLSFTTFTGDRRKLLELKKACNPEMCVIQNDEECHFRYPIKGSNEYQYCRHVYGDMHFTGTFRENNPAEMKFVIEGCFIFNRTKAQYVRGLLKSFPKCSRQHIFEHNQYMCTDQLDQIKERWGHEKVKIISDGINVKCYQGECRGGFVSEAVKDRYSGCETFQGDVYLSETSGNLSERIKELSYAHTINGQLLIANNPSITKLSFPFLKKIKSTKCPALQISNMTNLEFLLFQSHVEFSCRRSGPIVMITNSSKLYLHHQMLRQLRKVKAVLRHFDSKSDTYSEKTTYYLIGGCFVIAIFMEFIWFFRKNLLLPNFLYRLFPMRINRKPKQKHGKKKKED</sequence>
<dbReference type="SMR" id="Q19893"/>
<feature type="transmembrane region" description="Helical" evidence="1">
    <location>
        <begin position="473"/>
        <end position="492"/>
    </location>
</feature>
<keyword evidence="1" id="KW-0812">Transmembrane</keyword>
<dbReference type="UCSC" id="F28H7.6">
    <property type="organism name" value="c. elegans"/>
</dbReference>
<dbReference type="OMA" id="KYMCTDQ"/>
<dbReference type="CTD" id="179491"/>
<dbReference type="WormBase" id="F28H7.6">
    <property type="protein sequence ID" value="CE05755"/>
    <property type="gene ID" value="WBGene00009239"/>
    <property type="gene designation" value="irld-6"/>
</dbReference>
<evidence type="ECO:0000259" key="3">
    <source>
        <dbReference type="Pfam" id="PF01030"/>
    </source>
</evidence>
<dbReference type="AlphaFoldDB" id="Q19893"/>
<dbReference type="InterPro" id="IPR036941">
    <property type="entry name" value="Rcpt_L-dom_sf"/>
</dbReference>
<dbReference type="Bgee" id="WBGene00009239">
    <property type="expression patterns" value="Expressed in adult organism and 1 other cell type or tissue"/>
</dbReference>
<dbReference type="EMBL" id="BX284605">
    <property type="protein sequence ID" value="CAA96638.1"/>
    <property type="molecule type" value="Genomic_DNA"/>
</dbReference>
<dbReference type="HOGENOM" id="CLU_531276_0_0_1"/>
<dbReference type="AGR" id="WB:WBGene00009239"/>
<proteinExistence type="predicted"/>
<keyword evidence="2" id="KW-0732">Signal</keyword>
<evidence type="ECO:0000256" key="2">
    <source>
        <dbReference type="SAM" id="SignalP"/>
    </source>
</evidence>
<gene>
    <name evidence="4 6" type="primary">irld-6</name>
    <name evidence="4" type="ORF">CELE_F28H7.6</name>
    <name evidence="6" type="ORF">F28H7.6</name>
</gene>
<dbReference type="GeneID" id="179491"/>
<protein>
    <submittedName>
        <fullName evidence="4">Receptor L-domain domain-containing protein</fullName>
    </submittedName>
</protein>
<keyword evidence="1" id="KW-1133">Transmembrane helix</keyword>
<evidence type="ECO:0000313" key="5">
    <source>
        <dbReference type="Proteomes" id="UP000001940"/>
    </source>
</evidence>
<dbReference type="Proteomes" id="UP000001940">
    <property type="component" value="Chromosome V"/>
</dbReference>
<dbReference type="OrthoDB" id="5777857at2759"/>
<keyword evidence="5" id="KW-1185">Reference proteome</keyword>
<evidence type="ECO:0000256" key="1">
    <source>
        <dbReference type="SAM" id="Phobius"/>
    </source>
</evidence>
<feature type="signal peptide" evidence="2">
    <location>
        <begin position="1"/>
        <end position="20"/>
    </location>
</feature>
<dbReference type="RefSeq" id="NP_505745.1">
    <property type="nucleotide sequence ID" value="NM_073344.6"/>
</dbReference>
<keyword evidence="4" id="KW-0675">Receptor</keyword>